<dbReference type="EMBL" id="SPMX01000087">
    <property type="protein sequence ID" value="NMQ07655.1"/>
    <property type="molecule type" value="Genomic_DNA"/>
</dbReference>
<accession>A0ABX1TD84</accession>
<sequence>MADIFKTDLRIVFQDTGHGPVVELATGAKGAAAVTGIDNLVQALTLRLLVDQGELESLGHSRYGSRIRELLGARLDRANLELMRRFVRQTLLDDQRVAEVVRVVVRSRSDAPGIVDVEAEVRARDGQSAQIGVSLDAA</sequence>
<dbReference type="Gene3D" id="3.10.450.40">
    <property type="match status" value="1"/>
</dbReference>
<evidence type="ECO:0008006" key="3">
    <source>
        <dbReference type="Google" id="ProtNLM"/>
    </source>
</evidence>
<dbReference type="Proteomes" id="UP000886469">
    <property type="component" value="Unassembled WGS sequence"/>
</dbReference>
<gene>
    <name evidence="1" type="ORF">E4Q08_21650</name>
</gene>
<reference evidence="1" key="1">
    <citation type="submission" date="2019-03" db="EMBL/GenBank/DDBJ databases">
        <title>Metabolic reconstructions from genomes of highly enriched 'Candidatus Accumulibacter' and 'Candidatus Competibacter' bioreactor populations.</title>
        <authorList>
            <person name="Annavajhala M.K."/>
            <person name="Welles L."/>
            <person name="Abbas B."/>
            <person name="Sorokin D."/>
            <person name="Park H."/>
            <person name="Van Loosdrecht M."/>
            <person name="Chandran K."/>
        </authorList>
    </citation>
    <scope>NUCLEOTIDE SEQUENCE</scope>
    <source>
        <strain evidence="1">SBR_L</strain>
    </source>
</reference>
<keyword evidence="2" id="KW-1185">Reference proteome</keyword>
<organism evidence="1 2">
    <name type="scientific">Candidatus Accumulibacter contiguus</name>
    <dbReference type="NCBI Taxonomy" id="2954381"/>
    <lineage>
        <taxon>Bacteria</taxon>
        <taxon>Pseudomonadati</taxon>
        <taxon>Pseudomonadota</taxon>
        <taxon>Betaproteobacteria</taxon>
        <taxon>Candidatus Accumulibacter</taxon>
    </lineage>
</organism>
<dbReference type="SUPFAM" id="SSF160719">
    <property type="entry name" value="gpW/gp25-like"/>
    <property type="match status" value="1"/>
</dbReference>
<dbReference type="RefSeq" id="WP_169071910.1">
    <property type="nucleotide sequence ID" value="NZ_JAZKUC010000001.1"/>
</dbReference>
<protein>
    <recommendedName>
        <fullName evidence="3">DUF2634 domain-containing protein</fullName>
    </recommendedName>
</protein>
<proteinExistence type="predicted"/>
<comment type="caution">
    <text evidence="1">The sequence shown here is derived from an EMBL/GenBank/DDBJ whole genome shotgun (WGS) entry which is preliminary data.</text>
</comment>
<name>A0ABX1TD84_9PROT</name>
<evidence type="ECO:0000313" key="2">
    <source>
        <dbReference type="Proteomes" id="UP000886469"/>
    </source>
</evidence>
<evidence type="ECO:0000313" key="1">
    <source>
        <dbReference type="EMBL" id="NMQ07655.1"/>
    </source>
</evidence>